<evidence type="ECO:0000313" key="2">
    <source>
        <dbReference type="EMBL" id="CEK94953.1"/>
    </source>
</evidence>
<proteinExistence type="predicted"/>
<dbReference type="AlphaFoldDB" id="A0A0B7BPU5"/>
<name>A0A0B7BPU5_9EUPU</name>
<organism evidence="2">
    <name type="scientific">Arion vulgaris</name>
    <dbReference type="NCBI Taxonomy" id="1028688"/>
    <lineage>
        <taxon>Eukaryota</taxon>
        <taxon>Metazoa</taxon>
        <taxon>Spiralia</taxon>
        <taxon>Lophotrochozoa</taxon>
        <taxon>Mollusca</taxon>
        <taxon>Gastropoda</taxon>
        <taxon>Heterobranchia</taxon>
        <taxon>Euthyneura</taxon>
        <taxon>Panpulmonata</taxon>
        <taxon>Eupulmonata</taxon>
        <taxon>Stylommatophora</taxon>
        <taxon>Helicina</taxon>
        <taxon>Arionoidea</taxon>
        <taxon>Arionidae</taxon>
        <taxon>Arion</taxon>
    </lineage>
</organism>
<gene>
    <name evidence="2" type="primary">ORF204688</name>
</gene>
<protein>
    <submittedName>
        <fullName evidence="2">Uncharacterized protein</fullName>
    </submittedName>
</protein>
<evidence type="ECO:0000256" key="1">
    <source>
        <dbReference type="SAM" id="MobiDB-lite"/>
    </source>
</evidence>
<reference evidence="2" key="1">
    <citation type="submission" date="2014-12" db="EMBL/GenBank/DDBJ databases">
        <title>Insight into the proteome of Arion vulgaris.</title>
        <authorList>
            <person name="Aradska J."/>
            <person name="Bulat T."/>
            <person name="Smidak R."/>
            <person name="Sarate P."/>
            <person name="Gangsoo J."/>
            <person name="Sialana F."/>
            <person name="Bilban M."/>
            <person name="Lubec G."/>
        </authorList>
    </citation>
    <scope>NUCLEOTIDE SEQUENCE</scope>
    <source>
        <tissue evidence="2">Skin</tissue>
    </source>
</reference>
<sequence length="58" mass="6768">QDAKPIASRDKEANDDTTKATNFTTHYVKTLTKILQRSKMNEYHDNTEKKQNVEKKVD</sequence>
<feature type="compositionally biased region" description="Basic and acidic residues" evidence="1">
    <location>
        <begin position="39"/>
        <end position="58"/>
    </location>
</feature>
<accession>A0A0B7BPU5</accession>
<dbReference type="EMBL" id="HACG01048088">
    <property type="protein sequence ID" value="CEK94953.1"/>
    <property type="molecule type" value="Transcribed_RNA"/>
</dbReference>
<feature type="region of interest" description="Disordered" evidence="1">
    <location>
        <begin position="37"/>
        <end position="58"/>
    </location>
</feature>
<feature type="non-terminal residue" evidence="2">
    <location>
        <position position="1"/>
    </location>
</feature>